<evidence type="ECO:0000256" key="6">
    <source>
        <dbReference type="ARBA" id="ARBA00022741"/>
    </source>
</evidence>
<dbReference type="PANTHER" id="PTHR47989:SF65">
    <property type="entry name" value="PROTEIN KINASE DOMAIN-CONTAINING PROTEIN"/>
    <property type="match status" value="1"/>
</dbReference>
<sequence>MANDLGLAFYITIGSIAFIISKIILTVLLYKRWKRKNMIYEDGFSRGKMVMFRSLLLQSLTSDVFLKKTLKLSNKDIIGAGGYGRFTGKARESKILDWPTRYKIAVGAARGVAYLHHDCIPHIIHRDIKSSNILLDQNMEPRVSDFGLATLMEPDKTHVSTLVAGTFGYLAPGRATAKGDVYSFGVVLLELLTGKKPTDEAFLEEGTKLVTWVKGVVEERREEYVVDNSLGSCPVDEVNKTFNIALMCLETDPSKRPTMAEVVKMLEQIKSEKL</sequence>
<keyword evidence="7" id="KW-0418">Kinase</keyword>
<dbReference type="GO" id="GO:0016020">
    <property type="term" value="C:membrane"/>
    <property type="evidence" value="ECO:0007669"/>
    <property type="project" value="UniProtKB-SubCell"/>
</dbReference>
<evidence type="ECO:0000256" key="10">
    <source>
        <dbReference type="ARBA" id="ARBA00023136"/>
    </source>
</evidence>
<keyword evidence="11" id="KW-0675">Receptor</keyword>
<dbReference type="Proteomes" id="UP000593568">
    <property type="component" value="Unassembled WGS sequence"/>
</dbReference>
<evidence type="ECO:0000256" key="12">
    <source>
        <dbReference type="SAM" id="Phobius"/>
    </source>
</evidence>
<dbReference type="SMART" id="SM00220">
    <property type="entry name" value="S_TKc"/>
    <property type="match status" value="1"/>
</dbReference>
<dbReference type="GO" id="GO:0005524">
    <property type="term" value="F:ATP binding"/>
    <property type="evidence" value="ECO:0007669"/>
    <property type="project" value="UniProtKB-KW"/>
</dbReference>
<keyword evidence="10 12" id="KW-0472">Membrane</keyword>
<dbReference type="InterPro" id="IPR008271">
    <property type="entry name" value="Ser/Thr_kinase_AS"/>
</dbReference>
<dbReference type="FunFam" id="1.10.510.10:FF:000146">
    <property type="entry name" value="LRR receptor-like serine/threonine-protein kinase IOS1"/>
    <property type="match status" value="1"/>
</dbReference>
<evidence type="ECO:0000256" key="5">
    <source>
        <dbReference type="ARBA" id="ARBA00022692"/>
    </source>
</evidence>
<evidence type="ECO:0000256" key="11">
    <source>
        <dbReference type="ARBA" id="ARBA00023170"/>
    </source>
</evidence>
<feature type="domain" description="Protein kinase" evidence="13">
    <location>
        <begin position="1"/>
        <end position="269"/>
    </location>
</feature>
<evidence type="ECO:0000259" key="13">
    <source>
        <dbReference type="PROSITE" id="PS50011"/>
    </source>
</evidence>
<dbReference type="Gene3D" id="1.10.510.10">
    <property type="entry name" value="Transferase(Phosphotransferase) domain 1"/>
    <property type="match status" value="1"/>
</dbReference>
<keyword evidence="2" id="KW-0723">Serine/threonine-protein kinase</keyword>
<comment type="caution">
    <text evidence="14">The sequence shown here is derived from an EMBL/GenBank/DDBJ whole genome shotgun (WGS) entry which is preliminary data.</text>
</comment>
<keyword evidence="5 12" id="KW-0812">Transmembrane</keyword>
<comment type="subcellular location">
    <subcellularLocation>
        <location evidence="1">Membrane</location>
        <topology evidence="1">Single-pass membrane protein</topology>
    </subcellularLocation>
</comment>
<keyword evidence="15" id="KW-1185">Reference proteome</keyword>
<dbReference type="EMBL" id="JABEZW010000013">
    <property type="protein sequence ID" value="MBA0783695.1"/>
    <property type="molecule type" value="Genomic_DNA"/>
</dbReference>
<keyword evidence="8" id="KW-0067">ATP-binding</keyword>
<dbReference type="InterPro" id="IPR000719">
    <property type="entry name" value="Prot_kinase_dom"/>
</dbReference>
<evidence type="ECO:0000313" key="14">
    <source>
        <dbReference type="EMBL" id="MBA0783695.1"/>
    </source>
</evidence>
<evidence type="ECO:0000256" key="7">
    <source>
        <dbReference type="ARBA" id="ARBA00022777"/>
    </source>
</evidence>
<dbReference type="InterPro" id="IPR011009">
    <property type="entry name" value="Kinase-like_dom_sf"/>
</dbReference>
<keyword evidence="9 12" id="KW-1133">Transmembrane helix</keyword>
<evidence type="ECO:0000256" key="3">
    <source>
        <dbReference type="ARBA" id="ARBA00022553"/>
    </source>
</evidence>
<dbReference type="PANTHER" id="PTHR47989">
    <property type="entry name" value="OS01G0750732 PROTEIN"/>
    <property type="match status" value="1"/>
</dbReference>
<dbReference type="GO" id="GO:0004674">
    <property type="term" value="F:protein serine/threonine kinase activity"/>
    <property type="evidence" value="ECO:0007669"/>
    <property type="project" value="UniProtKB-KW"/>
</dbReference>
<evidence type="ECO:0000313" key="15">
    <source>
        <dbReference type="Proteomes" id="UP000593568"/>
    </source>
</evidence>
<dbReference type="PROSITE" id="PS50011">
    <property type="entry name" value="PROTEIN_KINASE_DOM"/>
    <property type="match status" value="1"/>
</dbReference>
<dbReference type="Pfam" id="PF00069">
    <property type="entry name" value="Pkinase"/>
    <property type="match status" value="1"/>
</dbReference>
<accession>A0A7J9FGJ7</accession>
<dbReference type="PROSITE" id="PS00108">
    <property type="entry name" value="PROTEIN_KINASE_ST"/>
    <property type="match status" value="1"/>
</dbReference>
<evidence type="ECO:0000256" key="2">
    <source>
        <dbReference type="ARBA" id="ARBA00022527"/>
    </source>
</evidence>
<feature type="transmembrane region" description="Helical" evidence="12">
    <location>
        <begin position="6"/>
        <end position="30"/>
    </location>
</feature>
<evidence type="ECO:0000256" key="8">
    <source>
        <dbReference type="ARBA" id="ARBA00022840"/>
    </source>
</evidence>
<protein>
    <recommendedName>
        <fullName evidence="13">Protein kinase domain-containing protein</fullName>
    </recommendedName>
</protein>
<evidence type="ECO:0000256" key="9">
    <source>
        <dbReference type="ARBA" id="ARBA00022989"/>
    </source>
</evidence>
<gene>
    <name evidence="14" type="ORF">Gotri_001366</name>
</gene>
<keyword evidence="6" id="KW-0547">Nucleotide-binding</keyword>
<dbReference type="SUPFAM" id="SSF56112">
    <property type="entry name" value="Protein kinase-like (PK-like)"/>
    <property type="match status" value="1"/>
</dbReference>
<proteinExistence type="predicted"/>
<reference evidence="14 15" key="1">
    <citation type="journal article" date="2019" name="Genome Biol. Evol.">
        <title>Insights into the evolution of the New World diploid cottons (Gossypium, subgenus Houzingenia) based on genome sequencing.</title>
        <authorList>
            <person name="Grover C.E."/>
            <person name="Arick M.A. 2nd"/>
            <person name="Thrash A."/>
            <person name="Conover J.L."/>
            <person name="Sanders W.S."/>
            <person name="Peterson D.G."/>
            <person name="Frelichowski J.E."/>
            <person name="Scheffler J.A."/>
            <person name="Scheffler B.E."/>
            <person name="Wendel J.F."/>
        </authorList>
    </citation>
    <scope>NUCLEOTIDE SEQUENCE [LARGE SCALE GENOMIC DNA]</scope>
    <source>
        <strain evidence="14">8</strain>
        <tissue evidence="14">Leaf</tissue>
    </source>
</reference>
<name>A0A7J9FGJ7_9ROSI</name>
<keyword evidence="3" id="KW-0597">Phosphoprotein</keyword>
<keyword evidence="4" id="KW-0808">Transferase</keyword>
<evidence type="ECO:0000256" key="1">
    <source>
        <dbReference type="ARBA" id="ARBA00004167"/>
    </source>
</evidence>
<evidence type="ECO:0000256" key="4">
    <source>
        <dbReference type="ARBA" id="ARBA00022679"/>
    </source>
</evidence>
<dbReference type="AlphaFoldDB" id="A0A7J9FGJ7"/>
<organism evidence="14 15">
    <name type="scientific">Gossypium trilobum</name>
    <dbReference type="NCBI Taxonomy" id="34281"/>
    <lineage>
        <taxon>Eukaryota</taxon>
        <taxon>Viridiplantae</taxon>
        <taxon>Streptophyta</taxon>
        <taxon>Embryophyta</taxon>
        <taxon>Tracheophyta</taxon>
        <taxon>Spermatophyta</taxon>
        <taxon>Magnoliopsida</taxon>
        <taxon>eudicotyledons</taxon>
        <taxon>Gunneridae</taxon>
        <taxon>Pentapetalae</taxon>
        <taxon>rosids</taxon>
        <taxon>malvids</taxon>
        <taxon>Malvales</taxon>
        <taxon>Malvaceae</taxon>
        <taxon>Malvoideae</taxon>
        <taxon>Gossypium</taxon>
    </lineage>
</organism>